<dbReference type="Proteomes" id="UP001189429">
    <property type="component" value="Unassembled WGS sequence"/>
</dbReference>
<evidence type="ECO:0000313" key="3">
    <source>
        <dbReference type="Proteomes" id="UP001189429"/>
    </source>
</evidence>
<protein>
    <submittedName>
        <fullName evidence="2">Uncharacterized protein</fullName>
    </submittedName>
</protein>
<evidence type="ECO:0000313" key="2">
    <source>
        <dbReference type="EMBL" id="CAK0878015.1"/>
    </source>
</evidence>
<dbReference type="EMBL" id="CAUYUJ010017799">
    <property type="protein sequence ID" value="CAK0878015.1"/>
    <property type="molecule type" value="Genomic_DNA"/>
</dbReference>
<evidence type="ECO:0000256" key="1">
    <source>
        <dbReference type="SAM" id="MobiDB-lite"/>
    </source>
</evidence>
<keyword evidence="3" id="KW-1185">Reference proteome</keyword>
<organism evidence="2 3">
    <name type="scientific">Prorocentrum cordatum</name>
    <dbReference type="NCBI Taxonomy" id="2364126"/>
    <lineage>
        <taxon>Eukaryota</taxon>
        <taxon>Sar</taxon>
        <taxon>Alveolata</taxon>
        <taxon>Dinophyceae</taxon>
        <taxon>Prorocentrales</taxon>
        <taxon>Prorocentraceae</taxon>
        <taxon>Prorocentrum</taxon>
    </lineage>
</organism>
<feature type="compositionally biased region" description="Pro residues" evidence="1">
    <location>
        <begin position="94"/>
        <end position="112"/>
    </location>
</feature>
<feature type="region of interest" description="Disordered" evidence="1">
    <location>
        <begin position="1"/>
        <end position="128"/>
    </location>
</feature>
<reference evidence="2" key="1">
    <citation type="submission" date="2023-10" db="EMBL/GenBank/DDBJ databases">
        <authorList>
            <person name="Chen Y."/>
            <person name="Shah S."/>
            <person name="Dougan E. K."/>
            <person name="Thang M."/>
            <person name="Chan C."/>
        </authorList>
    </citation>
    <scope>NUCLEOTIDE SEQUENCE [LARGE SCALE GENOMIC DNA]</scope>
</reference>
<sequence length="222" mass="24031">MANALRSYESALPLAHGSASAQRDSRRNVELALRDSHRINMSRLRTSRTSGSTGDRQSGQSESRDRFGLPTTKRSNETSSHRRRNPYLPGGIQWPPPARHTPAPPRAEPAPPGGASAPGAPSRASPQGGSWVWGSLLAQVAAVLHTLGMVGVRAVLRRGKEAARWRPLLRLSFWKAVLLRTLACQVWWAARCCAPDTTVAPVFLGFPPEPAGGRRWPSTVVG</sequence>
<feature type="compositionally biased region" description="Basic and acidic residues" evidence="1">
    <location>
        <begin position="23"/>
        <end position="38"/>
    </location>
</feature>
<feature type="compositionally biased region" description="Low complexity" evidence="1">
    <location>
        <begin position="42"/>
        <end position="61"/>
    </location>
</feature>
<gene>
    <name evidence="2" type="ORF">PCOR1329_LOCUS61903</name>
</gene>
<feature type="compositionally biased region" description="Low complexity" evidence="1">
    <location>
        <begin position="113"/>
        <end position="126"/>
    </location>
</feature>
<comment type="caution">
    <text evidence="2">The sequence shown here is derived from an EMBL/GenBank/DDBJ whole genome shotgun (WGS) entry which is preliminary data.</text>
</comment>
<accession>A0ABN9VWY2</accession>
<name>A0ABN9VWY2_9DINO</name>
<proteinExistence type="predicted"/>